<accession>A0A6L2N3K6</accession>
<name>A0A6L2N3K6_TANCI</name>
<protein>
    <submittedName>
        <fullName evidence="1">Uncharacterized protein</fullName>
    </submittedName>
</protein>
<gene>
    <name evidence="1" type="ORF">Tci_052769</name>
</gene>
<proteinExistence type="predicted"/>
<dbReference type="AlphaFoldDB" id="A0A6L2N3K6"/>
<organism evidence="1">
    <name type="scientific">Tanacetum cinerariifolium</name>
    <name type="common">Dalmatian daisy</name>
    <name type="synonym">Chrysanthemum cinerariifolium</name>
    <dbReference type="NCBI Taxonomy" id="118510"/>
    <lineage>
        <taxon>Eukaryota</taxon>
        <taxon>Viridiplantae</taxon>
        <taxon>Streptophyta</taxon>
        <taxon>Embryophyta</taxon>
        <taxon>Tracheophyta</taxon>
        <taxon>Spermatophyta</taxon>
        <taxon>Magnoliopsida</taxon>
        <taxon>eudicotyledons</taxon>
        <taxon>Gunneridae</taxon>
        <taxon>Pentapetalae</taxon>
        <taxon>asterids</taxon>
        <taxon>campanulids</taxon>
        <taxon>Asterales</taxon>
        <taxon>Asteraceae</taxon>
        <taxon>Asteroideae</taxon>
        <taxon>Anthemideae</taxon>
        <taxon>Anthemidinae</taxon>
        <taxon>Tanacetum</taxon>
    </lineage>
</organism>
<sequence>MPHRVPGTTAPSLSFKVTRYSEQALVQALQNEWIKEEELQESQQFKLLRKYLGPIEDKGLGAGTIVTEWPYISQSYLEDYASYYARCFVPYDRDCKRVHFFGALFSKRKLLAALSDEKSNADSDIWKTYLGYIVVKPIPRPLGATLLRPYPPGDEEARVYPVKRPYRVNVLGREVLIETLIWQQQDTNVSACATTALWMAFHKTAFMFQTSLPSPYRITESAGNLFTTDGRSFPNQGLDTYQLLKSIESLGLVSELRNQFRHPDHHRLTAEQKVQQLREAKAFIYAYLRLGLPVLVSIDFGAASHLVVVTGYRSPATGYRYTVSQEEVAGEEVSYVARYSDGITKLYVHDDGVGPYSRFGFDEEKGLVITGWPDERQANGKERAHLFELIVPIIADVRIRYEQVYGQVAELAALFRFFRVAYDSSTDTATPVVWDIHLQYSNVHKQATLQSTAGTAAQRQRLATRLLPKYVWIARALFLGEPLMELVFDATDLHTGFYCLLITTYNPLRAVLEADFHSGAYYAAKILNQRGIPRYLKLLQDDLGLPLIEL</sequence>
<reference evidence="1" key="1">
    <citation type="journal article" date="2019" name="Sci. Rep.">
        <title>Draft genome of Tanacetum cinerariifolium, the natural source of mosquito coil.</title>
        <authorList>
            <person name="Yamashiro T."/>
            <person name="Shiraishi A."/>
            <person name="Satake H."/>
            <person name="Nakayama K."/>
        </authorList>
    </citation>
    <scope>NUCLEOTIDE SEQUENCE</scope>
</reference>
<comment type="caution">
    <text evidence="1">The sequence shown here is derived from an EMBL/GenBank/DDBJ whole genome shotgun (WGS) entry which is preliminary data.</text>
</comment>
<evidence type="ECO:0000313" key="1">
    <source>
        <dbReference type="EMBL" id="GEU80791.1"/>
    </source>
</evidence>
<dbReference type="EMBL" id="BKCJ010008146">
    <property type="protein sequence ID" value="GEU80791.1"/>
    <property type="molecule type" value="Genomic_DNA"/>
</dbReference>